<protein>
    <submittedName>
        <fullName evidence="7">Cytochrome C</fullName>
    </submittedName>
</protein>
<dbReference type="Pfam" id="PF00034">
    <property type="entry name" value="Cytochrom_C"/>
    <property type="match status" value="1"/>
</dbReference>
<evidence type="ECO:0000313" key="7">
    <source>
        <dbReference type="EMBL" id="PSM52279.1"/>
    </source>
</evidence>
<proteinExistence type="predicted"/>
<organism evidence="7 8">
    <name type="scientific">Campylobacter blaseri</name>
    <dbReference type="NCBI Taxonomy" id="2042961"/>
    <lineage>
        <taxon>Bacteria</taxon>
        <taxon>Pseudomonadati</taxon>
        <taxon>Campylobacterota</taxon>
        <taxon>Epsilonproteobacteria</taxon>
        <taxon>Campylobacterales</taxon>
        <taxon>Campylobacteraceae</taxon>
        <taxon>Campylobacter</taxon>
    </lineage>
</organism>
<feature type="domain" description="Cytochrome c" evidence="6">
    <location>
        <begin position="18"/>
        <end position="101"/>
    </location>
</feature>
<dbReference type="PROSITE" id="PS51007">
    <property type="entry name" value="CYTC"/>
    <property type="match status" value="1"/>
</dbReference>
<comment type="caution">
    <text evidence="7">The sequence shown here is derived from an EMBL/GenBank/DDBJ whole genome shotgun (WGS) entry which is preliminary data.</text>
</comment>
<evidence type="ECO:0000256" key="1">
    <source>
        <dbReference type="ARBA" id="ARBA00022617"/>
    </source>
</evidence>
<evidence type="ECO:0000259" key="6">
    <source>
        <dbReference type="PROSITE" id="PS51007"/>
    </source>
</evidence>
<dbReference type="EMBL" id="PDHH01000003">
    <property type="protein sequence ID" value="PSM52279.1"/>
    <property type="molecule type" value="Genomic_DNA"/>
</dbReference>
<dbReference type="AlphaFoldDB" id="A0A2P8R1A8"/>
<dbReference type="Gene3D" id="1.10.760.10">
    <property type="entry name" value="Cytochrome c-like domain"/>
    <property type="match status" value="1"/>
</dbReference>
<keyword evidence="8" id="KW-1185">Reference proteome</keyword>
<dbReference type="Proteomes" id="UP000240535">
    <property type="component" value="Unassembled WGS sequence"/>
</dbReference>
<dbReference type="RefSeq" id="WP_106870986.1">
    <property type="nucleotide sequence ID" value="NZ_CP053841.1"/>
</dbReference>
<dbReference type="PROSITE" id="PS51257">
    <property type="entry name" value="PROKAR_LIPOPROTEIN"/>
    <property type="match status" value="1"/>
</dbReference>
<dbReference type="InterPro" id="IPR009056">
    <property type="entry name" value="Cyt_c-like_dom"/>
</dbReference>
<evidence type="ECO:0000256" key="3">
    <source>
        <dbReference type="ARBA" id="ARBA00023004"/>
    </source>
</evidence>
<name>A0A2P8R1A8_9BACT</name>
<evidence type="ECO:0000256" key="4">
    <source>
        <dbReference type="PROSITE-ProRule" id="PRU00433"/>
    </source>
</evidence>
<evidence type="ECO:0000256" key="5">
    <source>
        <dbReference type="SAM" id="SignalP"/>
    </source>
</evidence>
<dbReference type="InterPro" id="IPR036909">
    <property type="entry name" value="Cyt_c-like_dom_sf"/>
</dbReference>
<dbReference type="GO" id="GO:0009055">
    <property type="term" value="F:electron transfer activity"/>
    <property type="evidence" value="ECO:0007669"/>
    <property type="project" value="InterPro"/>
</dbReference>
<keyword evidence="1 4" id="KW-0349">Heme</keyword>
<dbReference type="SUPFAM" id="SSF46626">
    <property type="entry name" value="Cytochrome c"/>
    <property type="match status" value="1"/>
</dbReference>
<feature type="signal peptide" evidence="5">
    <location>
        <begin position="1"/>
        <end position="20"/>
    </location>
</feature>
<evidence type="ECO:0000313" key="8">
    <source>
        <dbReference type="Proteomes" id="UP000240535"/>
    </source>
</evidence>
<sequence>MKKFLIVSVLAGLACSSVVAADGATLYKKCVACHGAKAEKKYLGKIPALNTIEVDKMVEDMMAYKAGSKNDFKMGAVMKGQMASMSEEDMKAVAEHIQTLK</sequence>
<dbReference type="GO" id="GO:0020037">
    <property type="term" value="F:heme binding"/>
    <property type="evidence" value="ECO:0007669"/>
    <property type="project" value="InterPro"/>
</dbReference>
<keyword evidence="3 4" id="KW-0408">Iron</keyword>
<keyword evidence="5" id="KW-0732">Signal</keyword>
<reference evidence="8" key="1">
    <citation type="submission" date="2017-10" db="EMBL/GenBank/DDBJ databases">
        <title>Campylobacter species from seals.</title>
        <authorList>
            <person name="Gilbert M.J."/>
            <person name="Zomer A.L."/>
            <person name="Timmerman A.J."/>
            <person name="Duim B."/>
            <person name="Wagenaar J.A."/>
        </authorList>
    </citation>
    <scope>NUCLEOTIDE SEQUENCE [LARGE SCALE GENOMIC DNA]</scope>
    <source>
        <strain evidence="8">17S00004-5</strain>
    </source>
</reference>
<keyword evidence="2 4" id="KW-0479">Metal-binding</keyword>
<dbReference type="OrthoDB" id="5340148at2"/>
<accession>A0A2P8R1A8</accession>
<feature type="chain" id="PRO_5015422132" evidence="5">
    <location>
        <begin position="21"/>
        <end position="101"/>
    </location>
</feature>
<dbReference type="GO" id="GO:0046872">
    <property type="term" value="F:metal ion binding"/>
    <property type="evidence" value="ECO:0007669"/>
    <property type="project" value="UniProtKB-KW"/>
</dbReference>
<gene>
    <name evidence="7" type="ORF">CQ405_04290</name>
</gene>
<evidence type="ECO:0000256" key="2">
    <source>
        <dbReference type="ARBA" id="ARBA00022723"/>
    </source>
</evidence>